<dbReference type="EMBL" id="GBEZ01009940">
    <property type="protein sequence ID" value="JAC75685.1"/>
    <property type="molecule type" value="Transcribed_RNA"/>
</dbReference>
<evidence type="ECO:0000313" key="4">
    <source>
        <dbReference type="EMBL" id="JAC75685.1"/>
    </source>
</evidence>
<proteinExistence type="predicted"/>
<dbReference type="GO" id="GO:0009982">
    <property type="term" value="F:pseudouridine synthase activity"/>
    <property type="evidence" value="ECO:0007669"/>
    <property type="project" value="InterPro"/>
</dbReference>
<dbReference type="PROSITE" id="PS01129">
    <property type="entry name" value="PSI_RLU"/>
    <property type="match status" value="1"/>
</dbReference>
<dbReference type="Gene3D" id="3.30.2350.10">
    <property type="entry name" value="Pseudouridine synthase"/>
    <property type="match status" value="1"/>
</dbReference>
<sequence length="259" mass="27250">MPVHVAGQYRKNTVLGVLQADRPDLGALHSCHRLDKGVSGLLVLARSAAAANRVRGFIEAGDVSKAYVARVLGAFPDGEVVEDAPLAWDPRSNHASCAEPSGGPSAAKPARTVFKRLYVADDGRTSVVECFPKTGRTHQIRVHLQRLGHPIANDAQYGGTLSAVAPPKRPPVPTCGASPDAKRAKTDIGSDRAAEACQGTTQARAAETTDGAGEGIDRLCPHCPSMEPIGYPTDLRPLWLHAVSYSFGDGTSFCAPLPS</sequence>
<dbReference type="AlphaFoldDB" id="A0A061RYF7"/>
<reference evidence="4" key="1">
    <citation type="submission" date="2014-05" db="EMBL/GenBank/DDBJ databases">
        <title>The transcriptome of the halophilic microalga Tetraselmis sp. GSL018 isolated from the Great Salt Lake, Utah.</title>
        <authorList>
            <person name="Jinkerson R.E."/>
            <person name="D'Adamo S."/>
            <person name="Posewitz M.C."/>
        </authorList>
    </citation>
    <scope>NUCLEOTIDE SEQUENCE</scope>
    <source>
        <strain evidence="4">GSL018</strain>
    </source>
</reference>
<dbReference type="InterPro" id="IPR050188">
    <property type="entry name" value="RluA_PseudoU_synthase"/>
</dbReference>
<dbReference type="PANTHER" id="PTHR21600:SF40">
    <property type="entry name" value="PSEUDOURIDYLATE SYNTHASE RPUSD2"/>
    <property type="match status" value="1"/>
</dbReference>
<feature type="region of interest" description="Disordered" evidence="2">
    <location>
        <begin position="163"/>
        <end position="187"/>
    </location>
</feature>
<dbReference type="Pfam" id="PF00849">
    <property type="entry name" value="PseudoU_synth_2"/>
    <property type="match status" value="1"/>
</dbReference>
<accession>A0A061RYF7</accession>
<feature type="domain" description="Pseudouridine synthase RsuA/RluA-like" evidence="3">
    <location>
        <begin position="27"/>
        <end position="145"/>
    </location>
</feature>
<gene>
    <name evidence="4" type="ORF">TSPGSL018_22350</name>
</gene>
<dbReference type="InterPro" id="IPR006145">
    <property type="entry name" value="PsdUridine_synth_RsuA/RluA"/>
</dbReference>
<dbReference type="PANTHER" id="PTHR21600">
    <property type="entry name" value="MITOCHONDRIAL RNA PSEUDOURIDINE SYNTHASE"/>
    <property type="match status" value="1"/>
</dbReference>
<evidence type="ECO:0000259" key="3">
    <source>
        <dbReference type="Pfam" id="PF00849"/>
    </source>
</evidence>
<dbReference type="InterPro" id="IPR020103">
    <property type="entry name" value="PsdUridine_synth_cat_dom_sf"/>
</dbReference>
<dbReference type="GO" id="GO:0003723">
    <property type="term" value="F:RNA binding"/>
    <property type="evidence" value="ECO:0007669"/>
    <property type="project" value="InterPro"/>
</dbReference>
<evidence type="ECO:0000256" key="2">
    <source>
        <dbReference type="SAM" id="MobiDB-lite"/>
    </source>
</evidence>
<dbReference type="GO" id="GO:0000455">
    <property type="term" value="P:enzyme-directed rRNA pseudouridine synthesis"/>
    <property type="evidence" value="ECO:0007669"/>
    <property type="project" value="TreeGrafter"/>
</dbReference>
<dbReference type="SUPFAM" id="SSF55120">
    <property type="entry name" value="Pseudouridine synthase"/>
    <property type="match status" value="1"/>
</dbReference>
<name>A0A061RYF7_9CHLO</name>
<organism evidence="4">
    <name type="scientific">Tetraselmis sp. GSL018</name>
    <dbReference type="NCBI Taxonomy" id="582737"/>
    <lineage>
        <taxon>Eukaryota</taxon>
        <taxon>Viridiplantae</taxon>
        <taxon>Chlorophyta</taxon>
        <taxon>core chlorophytes</taxon>
        <taxon>Chlorodendrophyceae</taxon>
        <taxon>Chlorodendrales</taxon>
        <taxon>Chlorodendraceae</taxon>
        <taxon>Tetraselmis</taxon>
    </lineage>
</organism>
<comment type="catalytic activity">
    <reaction evidence="1">
        <text>a uridine in RNA = a pseudouridine in RNA</text>
        <dbReference type="Rhea" id="RHEA:48348"/>
        <dbReference type="Rhea" id="RHEA-COMP:12068"/>
        <dbReference type="Rhea" id="RHEA-COMP:12069"/>
        <dbReference type="ChEBI" id="CHEBI:65314"/>
        <dbReference type="ChEBI" id="CHEBI:65315"/>
    </reaction>
</comment>
<dbReference type="InterPro" id="IPR006224">
    <property type="entry name" value="PsdUridine_synth_RluA-like_CS"/>
</dbReference>
<feature type="non-terminal residue" evidence="4">
    <location>
        <position position="259"/>
    </location>
</feature>
<evidence type="ECO:0000256" key="1">
    <source>
        <dbReference type="ARBA" id="ARBA00000073"/>
    </source>
</evidence>
<protein>
    <submittedName>
        <fullName evidence="4">Rna pseudourine synthase 7-like</fullName>
    </submittedName>
</protein>